<dbReference type="FunFam" id="3.30.70.270:FF:000001">
    <property type="entry name" value="Diguanylate cyclase domain protein"/>
    <property type="match status" value="1"/>
</dbReference>
<gene>
    <name evidence="3" type="ordered locus">SpiBuddy_2050</name>
</gene>
<keyword evidence="1" id="KW-0472">Membrane</keyword>
<dbReference type="EMBL" id="CP002541">
    <property type="protein sequence ID" value="ADY13871.1"/>
    <property type="molecule type" value="Genomic_DNA"/>
</dbReference>
<keyword evidence="1" id="KW-1133">Transmembrane helix</keyword>
<dbReference type="InterPro" id="IPR052163">
    <property type="entry name" value="DGC-Regulatory_Protein"/>
</dbReference>
<feature type="domain" description="GGDEF" evidence="2">
    <location>
        <begin position="266"/>
        <end position="402"/>
    </location>
</feature>
<feature type="transmembrane region" description="Helical" evidence="1">
    <location>
        <begin position="37"/>
        <end position="55"/>
    </location>
</feature>
<dbReference type="STRING" id="158189.SpiBuddy_2050"/>
<dbReference type="GO" id="GO:0003824">
    <property type="term" value="F:catalytic activity"/>
    <property type="evidence" value="ECO:0007669"/>
    <property type="project" value="UniProtKB-ARBA"/>
</dbReference>
<dbReference type="InterPro" id="IPR029787">
    <property type="entry name" value="Nucleotide_cyclase"/>
</dbReference>
<organism evidence="3 4">
    <name type="scientific">Sphaerochaeta globosa (strain ATCC BAA-1886 / DSM 22777 / Buddy)</name>
    <name type="common">Spirochaeta sp. (strain Buddy)</name>
    <dbReference type="NCBI Taxonomy" id="158189"/>
    <lineage>
        <taxon>Bacteria</taxon>
        <taxon>Pseudomonadati</taxon>
        <taxon>Spirochaetota</taxon>
        <taxon>Spirochaetia</taxon>
        <taxon>Spirochaetales</taxon>
        <taxon>Sphaerochaetaceae</taxon>
        <taxon>Sphaerochaeta</taxon>
    </lineage>
</organism>
<proteinExistence type="predicted"/>
<dbReference type="InterPro" id="IPR000160">
    <property type="entry name" value="GGDEF_dom"/>
</dbReference>
<dbReference type="PANTHER" id="PTHR46663">
    <property type="entry name" value="DIGUANYLATE CYCLASE DGCT-RELATED"/>
    <property type="match status" value="1"/>
</dbReference>
<dbReference type="CDD" id="cd01949">
    <property type="entry name" value="GGDEF"/>
    <property type="match status" value="1"/>
</dbReference>
<name>F0RU12_SPHGB</name>
<dbReference type="OrthoDB" id="9779586at2"/>
<feature type="transmembrane region" description="Helical" evidence="1">
    <location>
        <begin position="6"/>
        <end position="25"/>
    </location>
</feature>
<dbReference type="Proteomes" id="UP000008466">
    <property type="component" value="Chromosome"/>
</dbReference>
<dbReference type="eggNOG" id="COG3290">
    <property type="taxonomic scope" value="Bacteria"/>
</dbReference>
<evidence type="ECO:0000313" key="4">
    <source>
        <dbReference type="Proteomes" id="UP000008466"/>
    </source>
</evidence>
<feature type="transmembrane region" description="Helical" evidence="1">
    <location>
        <begin position="89"/>
        <end position="109"/>
    </location>
</feature>
<dbReference type="PANTHER" id="PTHR46663:SF2">
    <property type="entry name" value="GGDEF DOMAIN-CONTAINING PROTEIN"/>
    <property type="match status" value="1"/>
</dbReference>
<reference evidence="4" key="1">
    <citation type="submission" date="2011-02" db="EMBL/GenBank/DDBJ databases">
        <title>Complete sequence of Spirochaeta sp. Buddy.</title>
        <authorList>
            <person name="Lucas S."/>
            <person name="Copeland A."/>
            <person name="Lapidus A."/>
            <person name="Cheng J.-F."/>
            <person name="Goodwin L."/>
            <person name="Pitluck S."/>
            <person name="Zeytun A."/>
            <person name="Detter J.C."/>
            <person name="Han C."/>
            <person name="Tapia R."/>
            <person name="Land M."/>
            <person name="Hauser L."/>
            <person name="Kyrpides N."/>
            <person name="Ivanova N."/>
            <person name="Mikhailova N."/>
            <person name="Pagani I."/>
            <person name="Ritalahti K.M."/>
            <person name="Loeffler F.E."/>
            <person name="Woyke T."/>
        </authorList>
    </citation>
    <scope>NUCLEOTIDE SEQUENCE [LARGE SCALE GENOMIC DNA]</scope>
    <source>
        <strain evidence="4">ATCC BAA-1886 / DSM 22777 / Buddy</strain>
    </source>
</reference>
<dbReference type="HOGENOM" id="CLU_683159_0_0_12"/>
<dbReference type="KEGG" id="sbu:SpiBuddy_2050"/>
<dbReference type="eggNOG" id="COG2199">
    <property type="taxonomic scope" value="Bacteria"/>
</dbReference>
<dbReference type="AlphaFoldDB" id="F0RU12"/>
<evidence type="ECO:0000313" key="3">
    <source>
        <dbReference type="EMBL" id="ADY13871.1"/>
    </source>
</evidence>
<dbReference type="RefSeq" id="WP_013607720.1">
    <property type="nucleotide sequence ID" value="NC_015152.1"/>
</dbReference>
<dbReference type="InterPro" id="IPR043128">
    <property type="entry name" value="Rev_trsase/Diguanyl_cyclase"/>
</dbReference>
<evidence type="ECO:0000256" key="1">
    <source>
        <dbReference type="SAM" id="Phobius"/>
    </source>
</evidence>
<dbReference type="NCBIfam" id="TIGR00254">
    <property type="entry name" value="GGDEF"/>
    <property type="match status" value="1"/>
</dbReference>
<dbReference type="Gene3D" id="3.30.70.270">
    <property type="match status" value="1"/>
</dbReference>
<keyword evidence="1" id="KW-0812">Transmembrane</keyword>
<dbReference type="SMART" id="SM00267">
    <property type="entry name" value="GGDEF"/>
    <property type="match status" value="1"/>
</dbReference>
<protein>
    <submittedName>
        <fullName evidence="3">Diguanylate cyclase</fullName>
    </submittedName>
</protein>
<evidence type="ECO:0000259" key="2">
    <source>
        <dbReference type="PROSITE" id="PS50887"/>
    </source>
</evidence>
<dbReference type="PROSITE" id="PS50887">
    <property type="entry name" value="GGDEF"/>
    <property type="match status" value="1"/>
</dbReference>
<dbReference type="Pfam" id="PF00990">
    <property type="entry name" value="GGDEF"/>
    <property type="match status" value="1"/>
</dbReference>
<feature type="transmembrane region" description="Helical" evidence="1">
    <location>
        <begin position="151"/>
        <end position="170"/>
    </location>
</feature>
<feature type="transmembrane region" description="Helical" evidence="1">
    <location>
        <begin position="182"/>
        <end position="201"/>
    </location>
</feature>
<sequence length="403" mass="45491">MNELIINMLRGSVSSVMYVILLFTLTKARFGRKTTIIVALFAFTLNMASTIWFYLYGDLTSLSRFSILLFIVVGFAMKPLTKQSLMQWSFTFLTSINLAMMVIILSFILGRLFPSPAYANIILRFVLYLIVILLFQRFLKPLYQSIVNNWPVFSALVISIFLNLSYYFYVTDNIRTTLQANKLPLLLLVGLSLVAYGTVFYSMKKFMTIHALETENLHIQKETSRLHEAALQMEKYAKYDMLTGLPNRRYFFERLESVVSENQGANKIAVLYIDLDGFKTINDTYGHQIGDKVLVAVGSRLAESISESDFAARLGGDEFAIIASNIQNYASAQQFAANVQTVLQSTVYMENIAYSVKASIGLAVYPDEGADSETLLRKADAAMYEAKRNSKEGETTSNLRTDT</sequence>
<keyword evidence="4" id="KW-1185">Reference proteome</keyword>
<feature type="transmembrane region" description="Helical" evidence="1">
    <location>
        <begin position="121"/>
        <end position="139"/>
    </location>
</feature>
<accession>F0RU12</accession>
<dbReference type="SUPFAM" id="SSF55073">
    <property type="entry name" value="Nucleotide cyclase"/>
    <property type="match status" value="1"/>
</dbReference>